<reference evidence="3 4" key="1">
    <citation type="submission" date="2023-03" db="EMBL/GenBank/DDBJ databases">
        <title>High-quality genome of Scylla paramamosain provides insights in environmental adaptation.</title>
        <authorList>
            <person name="Zhang L."/>
        </authorList>
    </citation>
    <scope>NUCLEOTIDE SEQUENCE [LARGE SCALE GENOMIC DNA]</scope>
    <source>
        <strain evidence="3">LZ_2023a</strain>
        <tissue evidence="3">Muscle</tissue>
    </source>
</reference>
<evidence type="ECO:0000256" key="1">
    <source>
        <dbReference type="SAM" id="MobiDB-lite"/>
    </source>
</evidence>
<gene>
    <name evidence="3" type="ORF">O3P69_010528</name>
</gene>
<evidence type="ECO:0000313" key="3">
    <source>
        <dbReference type="EMBL" id="KAK8373847.1"/>
    </source>
</evidence>
<protein>
    <recommendedName>
        <fullName evidence="2">Centrosomal protein CEP104 N-terminal domain-containing protein</fullName>
    </recommendedName>
</protein>
<dbReference type="EMBL" id="JARAKH010000836">
    <property type="protein sequence ID" value="KAK8373847.1"/>
    <property type="molecule type" value="Genomic_DNA"/>
</dbReference>
<comment type="caution">
    <text evidence="3">The sequence shown here is derived from an EMBL/GenBank/DDBJ whole genome shotgun (WGS) entry which is preliminary data.</text>
</comment>
<dbReference type="AlphaFoldDB" id="A0AAW0SG72"/>
<keyword evidence="4" id="KW-1185">Reference proteome</keyword>
<feature type="region of interest" description="Disordered" evidence="1">
    <location>
        <begin position="290"/>
        <end position="350"/>
    </location>
</feature>
<dbReference type="InterPro" id="IPR052607">
    <property type="entry name" value="CEP104-like"/>
</dbReference>
<dbReference type="SUPFAM" id="SSF49785">
    <property type="entry name" value="Galactose-binding domain-like"/>
    <property type="match status" value="1"/>
</dbReference>
<evidence type="ECO:0000259" key="2">
    <source>
        <dbReference type="Pfam" id="PF21038"/>
    </source>
</evidence>
<sequence length="350" mass="39048">MPHKLLFQIAHVTSEDEGGRARDLLQQGPGARGWASARFCVYPQEVIIKFQERSHLTRLQILAHQHLIPERIEIHIGDVGPEEDVTLHHASFTLLGHVKLSDNTHSDFRARELKSVSLESTGLFLKLVLYKNHINKLNLYNQVGVVGVNVLGNEIEDNNNSVSPDGEGGVVPGGRGGGEVPIYHDLAFSMYVDGQVAATIRNLEERRRVAEAERRYQYSAKLCAAVSQLRAAGERLGKYEIEKKHAIQQEHYERAKEKKEQAEKYREEIYKDLDIETLLEKKGVETGEKRRCHIDDLSDKTGSLPHPSLTPPHPPAHLPPPRLPNTPPKAPLPALPAPLPPPLRAPAPLS</sequence>
<dbReference type="Pfam" id="PF21038">
    <property type="entry name" value="CEP104_N"/>
    <property type="match status" value="1"/>
</dbReference>
<accession>A0AAW0SG72</accession>
<feature type="domain" description="Centrosomal protein CEP104 N-terminal" evidence="2">
    <location>
        <begin position="33"/>
        <end position="152"/>
    </location>
</feature>
<proteinExistence type="predicted"/>
<dbReference type="Proteomes" id="UP001487740">
    <property type="component" value="Unassembled WGS sequence"/>
</dbReference>
<dbReference type="InterPro" id="IPR008979">
    <property type="entry name" value="Galactose-bd-like_sf"/>
</dbReference>
<dbReference type="GO" id="GO:0005929">
    <property type="term" value="C:cilium"/>
    <property type="evidence" value="ECO:0007669"/>
    <property type="project" value="TreeGrafter"/>
</dbReference>
<dbReference type="InterPro" id="IPR048739">
    <property type="entry name" value="CEP104_N"/>
</dbReference>
<name>A0AAW0SG72_SCYPA</name>
<dbReference type="PANTHER" id="PTHR13371:SF0">
    <property type="entry name" value="CENTROSOMAL PROTEIN OF 104 KDA"/>
    <property type="match status" value="1"/>
</dbReference>
<dbReference type="PANTHER" id="PTHR13371">
    <property type="entry name" value="GLYCINE-, GLUTAMATE-, THIENYLCYCLOHEXYLPIPERIDINE-BINDING PROTEIN"/>
    <property type="match status" value="1"/>
</dbReference>
<organism evidence="3 4">
    <name type="scientific">Scylla paramamosain</name>
    <name type="common">Mud crab</name>
    <dbReference type="NCBI Taxonomy" id="85552"/>
    <lineage>
        <taxon>Eukaryota</taxon>
        <taxon>Metazoa</taxon>
        <taxon>Ecdysozoa</taxon>
        <taxon>Arthropoda</taxon>
        <taxon>Crustacea</taxon>
        <taxon>Multicrustacea</taxon>
        <taxon>Malacostraca</taxon>
        <taxon>Eumalacostraca</taxon>
        <taxon>Eucarida</taxon>
        <taxon>Decapoda</taxon>
        <taxon>Pleocyemata</taxon>
        <taxon>Brachyura</taxon>
        <taxon>Eubrachyura</taxon>
        <taxon>Portunoidea</taxon>
        <taxon>Portunidae</taxon>
        <taxon>Portuninae</taxon>
        <taxon>Scylla</taxon>
    </lineage>
</organism>
<feature type="compositionally biased region" description="Pro residues" evidence="1">
    <location>
        <begin position="308"/>
        <end position="350"/>
    </location>
</feature>
<feature type="compositionally biased region" description="Basic and acidic residues" evidence="1">
    <location>
        <begin position="290"/>
        <end position="299"/>
    </location>
</feature>
<evidence type="ECO:0000313" key="4">
    <source>
        <dbReference type="Proteomes" id="UP001487740"/>
    </source>
</evidence>